<evidence type="ECO:0000256" key="10">
    <source>
        <dbReference type="SAM" id="Phobius"/>
    </source>
</evidence>
<evidence type="ECO:0000256" key="9">
    <source>
        <dbReference type="ARBA" id="ARBA00023136"/>
    </source>
</evidence>
<evidence type="ECO:0000256" key="1">
    <source>
        <dbReference type="ARBA" id="ARBA00002672"/>
    </source>
</evidence>
<comment type="caution">
    <text evidence="11">The sequence shown here is derived from an EMBL/GenBank/DDBJ whole genome shotgun (WGS) entry which is preliminary data.</text>
</comment>
<keyword evidence="9 10" id="KW-0472">Membrane</keyword>
<evidence type="ECO:0000313" key="11">
    <source>
        <dbReference type="EMBL" id="KAA2243365.1"/>
    </source>
</evidence>
<dbReference type="Pfam" id="PF04973">
    <property type="entry name" value="NMN_transporter"/>
    <property type="match status" value="1"/>
</dbReference>
<gene>
    <name evidence="11" type="ORF">F0L74_12755</name>
</gene>
<dbReference type="InterPro" id="IPR006419">
    <property type="entry name" value="NMN_transpt_PnuC"/>
</dbReference>
<keyword evidence="7 10" id="KW-0812">Transmembrane</keyword>
<comment type="similarity">
    <text evidence="3">Belongs to the nicotinamide ribonucleoside (NR) uptake permease (TC 4.B.1) family.</text>
</comment>
<protein>
    <recommendedName>
        <fullName evidence="4">Nicotinamide riboside transporter PnuC</fullName>
    </recommendedName>
</protein>
<dbReference type="GO" id="GO:0005886">
    <property type="term" value="C:plasma membrane"/>
    <property type="evidence" value="ECO:0007669"/>
    <property type="project" value="UniProtKB-SubCell"/>
</dbReference>
<comment type="subcellular location">
    <subcellularLocation>
        <location evidence="2">Cell membrane</location>
        <topology evidence="2">Multi-pass membrane protein</topology>
    </subcellularLocation>
</comment>
<evidence type="ECO:0000256" key="4">
    <source>
        <dbReference type="ARBA" id="ARBA00017522"/>
    </source>
</evidence>
<feature type="transmembrane region" description="Helical" evidence="10">
    <location>
        <begin position="104"/>
        <end position="123"/>
    </location>
</feature>
<sequence length="209" mass="23858">MSFFNIDHIAFGIIGYQISYIELIGVISGLISVYYASKTNVLTWPTGIINEIALFVLFFQVQLYADMFLQVYFLVVTLFGWYNWQTRSATLPVSRLSRNGIAWYSILLLIGALAIGSVISRLHVWLPRYFLLPAAYPYIDSFVMMASILATMLLAQKQVETWVLWIAVDVICVTLYFVKGVYFLSLEYLIFLGLAILGLVAWKKALVYE</sequence>
<reference evidence="11 12" key="2">
    <citation type="submission" date="2019-09" db="EMBL/GenBank/DDBJ databases">
        <authorList>
            <person name="Jin C."/>
        </authorList>
    </citation>
    <scope>NUCLEOTIDE SEQUENCE [LARGE SCALE GENOMIC DNA]</scope>
    <source>
        <strain evidence="11 12">BN140078</strain>
    </source>
</reference>
<dbReference type="PANTHER" id="PTHR36122">
    <property type="entry name" value="NICOTINAMIDE RIBOSIDE TRANSPORTER PNUC"/>
    <property type="match status" value="1"/>
</dbReference>
<keyword evidence="5" id="KW-0813">Transport</keyword>
<feature type="transmembrane region" description="Helical" evidence="10">
    <location>
        <begin position="13"/>
        <end position="35"/>
    </location>
</feature>
<evidence type="ECO:0000256" key="8">
    <source>
        <dbReference type="ARBA" id="ARBA00022989"/>
    </source>
</evidence>
<name>A0A5B2VW60_9BACT</name>
<dbReference type="AlphaFoldDB" id="A0A5B2VW60"/>
<evidence type="ECO:0000256" key="3">
    <source>
        <dbReference type="ARBA" id="ARBA00006669"/>
    </source>
</evidence>
<accession>A0A5B2VW60</accession>
<feature type="transmembrane region" description="Helical" evidence="10">
    <location>
        <begin position="67"/>
        <end position="84"/>
    </location>
</feature>
<dbReference type="PANTHER" id="PTHR36122:SF2">
    <property type="entry name" value="NICOTINAMIDE RIBOSIDE TRANSPORTER PNUC"/>
    <property type="match status" value="1"/>
</dbReference>
<evidence type="ECO:0000256" key="5">
    <source>
        <dbReference type="ARBA" id="ARBA00022448"/>
    </source>
</evidence>
<evidence type="ECO:0000256" key="6">
    <source>
        <dbReference type="ARBA" id="ARBA00022475"/>
    </source>
</evidence>
<feature type="transmembrane region" description="Helical" evidence="10">
    <location>
        <begin position="42"/>
        <end position="61"/>
    </location>
</feature>
<dbReference type="GO" id="GO:0034257">
    <property type="term" value="F:nicotinamide riboside transmembrane transporter activity"/>
    <property type="evidence" value="ECO:0007669"/>
    <property type="project" value="InterPro"/>
</dbReference>
<reference evidence="11 12" key="1">
    <citation type="submission" date="2019-09" db="EMBL/GenBank/DDBJ databases">
        <title>Chitinophaga ginsengihumi sp. nov., isolated from soil of ginseng rhizosphere.</title>
        <authorList>
            <person name="Lee J."/>
        </authorList>
    </citation>
    <scope>NUCLEOTIDE SEQUENCE [LARGE SCALE GENOMIC DNA]</scope>
    <source>
        <strain evidence="11 12">BN140078</strain>
    </source>
</reference>
<feature type="transmembrane region" description="Helical" evidence="10">
    <location>
        <begin position="162"/>
        <end position="182"/>
    </location>
</feature>
<organism evidence="11 12">
    <name type="scientific">Chitinophaga agrisoli</name>
    <dbReference type="NCBI Taxonomy" id="2607653"/>
    <lineage>
        <taxon>Bacteria</taxon>
        <taxon>Pseudomonadati</taxon>
        <taxon>Bacteroidota</taxon>
        <taxon>Chitinophagia</taxon>
        <taxon>Chitinophagales</taxon>
        <taxon>Chitinophagaceae</taxon>
        <taxon>Chitinophaga</taxon>
    </lineage>
</organism>
<feature type="transmembrane region" description="Helical" evidence="10">
    <location>
        <begin position="188"/>
        <end position="206"/>
    </location>
</feature>
<comment type="function">
    <text evidence="1">Required for nicotinamide riboside transport across the inner membrane.</text>
</comment>
<keyword evidence="12" id="KW-1185">Reference proteome</keyword>
<dbReference type="EMBL" id="VUOC01000002">
    <property type="protein sequence ID" value="KAA2243365.1"/>
    <property type="molecule type" value="Genomic_DNA"/>
</dbReference>
<evidence type="ECO:0000256" key="2">
    <source>
        <dbReference type="ARBA" id="ARBA00004651"/>
    </source>
</evidence>
<dbReference type="RefSeq" id="WP_149838241.1">
    <property type="nucleotide sequence ID" value="NZ_VUOC01000002.1"/>
</dbReference>
<evidence type="ECO:0000256" key="7">
    <source>
        <dbReference type="ARBA" id="ARBA00022692"/>
    </source>
</evidence>
<proteinExistence type="inferred from homology"/>
<dbReference type="Proteomes" id="UP000324611">
    <property type="component" value="Unassembled WGS sequence"/>
</dbReference>
<dbReference type="NCBIfam" id="TIGR01528">
    <property type="entry name" value="NMN_trans_PnuC"/>
    <property type="match status" value="1"/>
</dbReference>
<keyword evidence="8 10" id="KW-1133">Transmembrane helix</keyword>
<feature type="transmembrane region" description="Helical" evidence="10">
    <location>
        <begin position="135"/>
        <end position="155"/>
    </location>
</feature>
<keyword evidence="6" id="KW-1003">Cell membrane</keyword>
<evidence type="ECO:0000313" key="12">
    <source>
        <dbReference type="Proteomes" id="UP000324611"/>
    </source>
</evidence>